<feature type="region of interest" description="Disordered" evidence="7">
    <location>
        <begin position="1"/>
        <end position="24"/>
    </location>
</feature>
<dbReference type="OMA" id="ACTIATH"/>
<gene>
    <name evidence="9" type="ORF">G7K_0989-t1</name>
</gene>
<reference evidence="9 10" key="1">
    <citation type="journal article" date="2011" name="J. Gen. Appl. Microbiol.">
        <title>Draft genome sequencing of the enigmatic yeast Saitoella complicata.</title>
        <authorList>
            <person name="Nishida H."/>
            <person name="Hamamoto M."/>
            <person name="Sugiyama J."/>
        </authorList>
    </citation>
    <scope>NUCLEOTIDE SEQUENCE [LARGE SCALE GENOMIC DNA]</scope>
    <source>
        <strain evidence="9 10">NRRL Y-17804</strain>
    </source>
</reference>
<evidence type="ECO:0000256" key="5">
    <source>
        <dbReference type="ARBA" id="ARBA00022989"/>
    </source>
</evidence>
<accession>A0A0E9NAD7</accession>
<dbReference type="PANTHER" id="PTHR24221">
    <property type="entry name" value="ATP-BINDING CASSETTE SUB-FAMILY B"/>
    <property type="match status" value="1"/>
</dbReference>
<evidence type="ECO:0000259" key="8">
    <source>
        <dbReference type="PROSITE" id="PS50893"/>
    </source>
</evidence>
<keyword evidence="6" id="KW-0472">Membrane</keyword>
<organism evidence="9 10">
    <name type="scientific">Saitoella complicata (strain BCRC 22490 / CBS 7301 / JCM 7358 / NBRC 10748 / NRRL Y-17804)</name>
    <dbReference type="NCBI Taxonomy" id="698492"/>
    <lineage>
        <taxon>Eukaryota</taxon>
        <taxon>Fungi</taxon>
        <taxon>Dikarya</taxon>
        <taxon>Ascomycota</taxon>
        <taxon>Taphrinomycotina</taxon>
        <taxon>Taphrinomycotina incertae sedis</taxon>
        <taxon>Saitoella</taxon>
    </lineage>
</organism>
<keyword evidence="2" id="KW-0812">Transmembrane</keyword>
<evidence type="ECO:0000256" key="1">
    <source>
        <dbReference type="ARBA" id="ARBA00004141"/>
    </source>
</evidence>
<dbReference type="PANTHER" id="PTHR24221:SF646">
    <property type="entry name" value="HAEMOLYSIN SECRETION ATP-BINDING PROTEIN"/>
    <property type="match status" value="1"/>
</dbReference>
<dbReference type="InterPro" id="IPR017871">
    <property type="entry name" value="ABC_transporter-like_CS"/>
</dbReference>
<dbReference type="GO" id="GO:0034040">
    <property type="term" value="F:ATPase-coupled lipid transmembrane transporter activity"/>
    <property type="evidence" value="ECO:0007669"/>
    <property type="project" value="TreeGrafter"/>
</dbReference>
<dbReference type="InterPro" id="IPR036640">
    <property type="entry name" value="ABC1_TM_sf"/>
</dbReference>
<dbReference type="AlphaFoldDB" id="A0A0E9NAD7"/>
<comment type="subcellular location">
    <subcellularLocation>
        <location evidence="1">Membrane</location>
        <topology evidence="1">Multi-pass membrane protein</topology>
    </subcellularLocation>
</comment>
<reference evidence="9 10" key="3">
    <citation type="journal article" date="2015" name="Genome Announc.">
        <title>Draft Genome Sequence of the Archiascomycetous Yeast Saitoella complicata.</title>
        <authorList>
            <person name="Yamauchi K."/>
            <person name="Kondo S."/>
            <person name="Hamamoto M."/>
            <person name="Takahashi Y."/>
            <person name="Ogura Y."/>
            <person name="Hayashi T."/>
            <person name="Nishida H."/>
        </authorList>
    </citation>
    <scope>NUCLEOTIDE SEQUENCE [LARGE SCALE GENOMIC DNA]</scope>
    <source>
        <strain evidence="9 10">NRRL Y-17804</strain>
    </source>
</reference>
<dbReference type="Gene3D" id="3.40.50.300">
    <property type="entry name" value="P-loop containing nucleotide triphosphate hydrolases"/>
    <property type="match status" value="1"/>
</dbReference>
<keyword evidence="10" id="KW-1185">Reference proteome</keyword>
<dbReference type="SUPFAM" id="SSF52540">
    <property type="entry name" value="P-loop containing nucleoside triphosphate hydrolases"/>
    <property type="match status" value="1"/>
</dbReference>
<dbReference type="InterPro" id="IPR027417">
    <property type="entry name" value="P-loop_NTPase"/>
</dbReference>
<keyword evidence="5" id="KW-1133">Transmembrane helix</keyword>
<dbReference type="STRING" id="698492.A0A0E9NAD7"/>
<evidence type="ECO:0000313" key="10">
    <source>
        <dbReference type="Proteomes" id="UP000033140"/>
    </source>
</evidence>
<evidence type="ECO:0000256" key="2">
    <source>
        <dbReference type="ARBA" id="ARBA00022692"/>
    </source>
</evidence>
<dbReference type="PROSITE" id="PS00211">
    <property type="entry name" value="ABC_TRANSPORTER_1"/>
    <property type="match status" value="1"/>
</dbReference>
<name>A0A0E9NAD7_SAICN</name>
<dbReference type="InterPro" id="IPR003593">
    <property type="entry name" value="AAA+_ATPase"/>
</dbReference>
<dbReference type="Proteomes" id="UP000033140">
    <property type="component" value="Unassembled WGS sequence"/>
</dbReference>
<dbReference type="GO" id="GO:0005524">
    <property type="term" value="F:ATP binding"/>
    <property type="evidence" value="ECO:0007669"/>
    <property type="project" value="UniProtKB-KW"/>
</dbReference>
<evidence type="ECO:0000256" key="6">
    <source>
        <dbReference type="ARBA" id="ARBA00023136"/>
    </source>
</evidence>
<dbReference type="Gene3D" id="1.20.1560.10">
    <property type="entry name" value="ABC transporter type 1, transmembrane domain"/>
    <property type="match status" value="1"/>
</dbReference>
<dbReference type="EMBL" id="BACD03000005">
    <property type="protein sequence ID" value="GAO46768.1"/>
    <property type="molecule type" value="Genomic_DNA"/>
</dbReference>
<dbReference type="PROSITE" id="PS50893">
    <property type="entry name" value="ABC_TRANSPORTER_2"/>
    <property type="match status" value="1"/>
</dbReference>
<evidence type="ECO:0000256" key="7">
    <source>
        <dbReference type="SAM" id="MobiDB-lite"/>
    </source>
</evidence>
<sequence>MARPPGMGRKFKGGKPPRPPPDDLIGTSAQKLVTTTQGIWEITKREGSLVRRFTKDGVDEIKQSFPYVWRLFKLVLALNPRRTVLLVIGRLVMSILPSTRLRVQGAFIDLVQDAIDYGKLDRTRLLRLASLHMLIHVLEEAISTLLESSNAVIERRLGEKLDLELMRAHLKLDLVSLADPAVTQKFQDAERVCRSTGNGGFQQIMQVVDVFTSVTGILSQVTTLSGLVSRRLWPLVLISTLRPLLHAAGMLGGGVFGARITDPLYQRMSTVKSFATNPSLRQEIKVFGLSDWLVKEYEAASTALGVVSLRFQREEGMWSNIGNFVEAFTTPALYITTALQSQKFKISLGTLNLLQSTTEQIIRSTSKLLTRSENVVSNWKVVQSFFECCDMAPAVHAPSGGGKDYETAEAADGRKGMKIEARNVRFAYPGQPEVLHDVNFTIQPGEMIAVVGYNGAGKSTIVKLLTRLFDCTSGELLLNGTNIREYHPEDLRKRTAVLFQDFGKFVPMTIRENIAVGNIPAAMYGHQFTIEQAAKSAGAASFVEALPKKYGTNLTKSREGHFQPVSTHDTASGDLSGGEWQKLALARGIFMRASQSDLLILDEPTASLDPKAEFDLFAQLREVRRERSCTTIFISHRFNTVVNADRIMVVEEGRVVEFGSHRELMDGEGVGRYRELYELSAGAFLEQESSREKKRPSTAVSVSTEQE</sequence>
<dbReference type="InterPro" id="IPR003439">
    <property type="entry name" value="ABC_transporter-like_ATP-bd"/>
</dbReference>
<keyword evidence="3" id="KW-0547">Nucleotide-binding</keyword>
<comment type="caution">
    <text evidence="9">The sequence shown here is derived from an EMBL/GenBank/DDBJ whole genome shotgun (WGS) entry which is preliminary data.</text>
</comment>
<dbReference type="SMART" id="SM00382">
    <property type="entry name" value="AAA"/>
    <property type="match status" value="1"/>
</dbReference>
<dbReference type="GO" id="GO:0016887">
    <property type="term" value="F:ATP hydrolysis activity"/>
    <property type="evidence" value="ECO:0007669"/>
    <property type="project" value="InterPro"/>
</dbReference>
<dbReference type="GO" id="GO:0016020">
    <property type="term" value="C:membrane"/>
    <property type="evidence" value="ECO:0007669"/>
    <property type="project" value="UniProtKB-SubCell"/>
</dbReference>
<evidence type="ECO:0000256" key="3">
    <source>
        <dbReference type="ARBA" id="ARBA00022741"/>
    </source>
</evidence>
<feature type="domain" description="ABC transporter" evidence="8">
    <location>
        <begin position="419"/>
        <end position="677"/>
    </location>
</feature>
<dbReference type="SUPFAM" id="SSF90123">
    <property type="entry name" value="ABC transporter transmembrane region"/>
    <property type="match status" value="1"/>
</dbReference>
<dbReference type="Pfam" id="PF00005">
    <property type="entry name" value="ABC_tran"/>
    <property type="match status" value="1"/>
</dbReference>
<keyword evidence="4" id="KW-0067">ATP-binding</keyword>
<proteinExistence type="predicted"/>
<protein>
    <recommendedName>
        <fullName evidence="8">ABC transporter domain-containing protein</fullName>
    </recommendedName>
</protein>
<evidence type="ECO:0000256" key="4">
    <source>
        <dbReference type="ARBA" id="ARBA00022840"/>
    </source>
</evidence>
<reference evidence="9 10" key="2">
    <citation type="journal article" date="2014" name="J. Gen. Appl. Microbiol.">
        <title>The early diverging ascomycetous budding yeast Saitoella complicata has three histone deacetylases belonging to the Clr6, Hos2, and Rpd3 lineages.</title>
        <authorList>
            <person name="Nishida H."/>
            <person name="Matsumoto T."/>
            <person name="Kondo S."/>
            <person name="Hamamoto M."/>
            <person name="Yoshikawa H."/>
        </authorList>
    </citation>
    <scope>NUCLEOTIDE SEQUENCE [LARGE SCALE GENOMIC DNA]</scope>
    <source>
        <strain evidence="9 10">NRRL Y-17804</strain>
    </source>
</reference>
<dbReference type="InterPro" id="IPR039421">
    <property type="entry name" value="Type_1_exporter"/>
</dbReference>
<evidence type="ECO:0000313" key="9">
    <source>
        <dbReference type="EMBL" id="GAO46768.1"/>
    </source>
</evidence>
<feature type="region of interest" description="Disordered" evidence="7">
    <location>
        <begin position="688"/>
        <end position="707"/>
    </location>
</feature>
<feature type="compositionally biased region" description="Polar residues" evidence="7">
    <location>
        <begin position="698"/>
        <end position="707"/>
    </location>
</feature>